<organism evidence="1 2">
    <name type="scientific">Paralvinella palmiformis</name>
    <dbReference type="NCBI Taxonomy" id="53620"/>
    <lineage>
        <taxon>Eukaryota</taxon>
        <taxon>Metazoa</taxon>
        <taxon>Spiralia</taxon>
        <taxon>Lophotrochozoa</taxon>
        <taxon>Annelida</taxon>
        <taxon>Polychaeta</taxon>
        <taxon>Sedentaria</taxon>
        <taxon>Canalipalpata</taxon>
        <taxon>Terebellida</taxon>
        <taxon>Terebelliformia</taxon>
        <taxon>Alvinellidae</taxon>
        <taxon>Paralvinella</taxon>
    </lineage>
</organism>
<proteinExistence type="predicted"/>
<evidence type="ECO:0000313" key="2">
    <source>
        <dbReference type="Proteomes" id="UP001208570"/>
    </source>
</evidence>
<sequence length="226" mass="26030">MESIIRDLTLTRNRQLALRGLEVVEISQKRDFSFLTSSQINIKSIEDIDSFHEEILGVPLLLRVWAEFQQNEYVGARTETPWEGDLALLVDTNHPMIRPEIEKGLDQARKIVQSRGRFCLQANHWLKATYPKGCCTIGSIRSHKARLYITNYDKPKHCFDCNALWCIFLGPCWLLSAPCYKFSDQTTRSIFQLYRSVKCKDIIVKPSSPVVRRTILPSGKIVETAR</sequence>
<name>A0AAD9K120_9ANNE</name>
<keyword evidence="2" id="KW-1185">Reference proteome</keyword>
<reference evidence="1" key="1">
    <citation type="journal article" date="2023" name="Mol. Biol. Evol.">
        <title>Third-Generation Sequencing Reveals the Adaptive Role of the Epigenome in Three Deep-Sea Polychaetes.</title>
        <authorList>
            <person name="Perez M."/>
            <person name="Aroh O."/>
            <person name="Sun Y."/>
            <person name="Lan Y."/>
            <person name="Juniper S.K."/>
            <person name="Young C.R."/>
            <person name="Angers B."/>
            <person name="Qian P.Y."/>
        </authorList>
    </citation>
    <scope>NUCLEOTIDE SEQUENCE</scope>
    <source>
        <strain evidence="1">P08H-3</strain>
    </source>
</reference>
<accession>A0AAD9K120</accession>
<comment type="caution">
    <text evidence="1">The sequence shown here is derived from an EMBL/GenBank/DDBJ whole genome shotgun (WGS) entry which is preliminary data.</text>
</comment>
<evidence type="ECO:0000313" key="1">
    <source>
        <dbReference type="EMBL" id="KAK2161940.1"/>
    </source>
</evidence>
<dbReference type="EMBL" id="JAODUP010000107">
    <property type="protein sequence ID" value="KAK2161940.1"/>
    <property type="molecule type" value="Genomic_DNA"/>
</dbReference>
<protein>
    <submittedName>
        <fullName evidence="1">Uncharacterized protein</fullName>
    </submittedName>
</protein>
<dbReference type="Proteomes" id="UP001208570">
    <property type="component" value="Unassembled WGS sequence"/>
</dbReference>
<feature type="non-terminal residue" evidence="1">
    <location>
        <position position="1"/>
    </location>
</feature>
<dbReference type="AlphaFoldDB" id="A0AAD9K120"/>
<gene>
    <name evidence="1" type="ORF">LSH36_107g03029</name>
</gene>